<protein>
    <submittedName>
        <fullName evidence="1">Uncharacterized protein</fullName>
    </submittedName>
</protein>
<dbReference type="EMBL" id="BART01027784">
    <property type="protein sequence ID" value="GAG97255.1"/>
    <property type="molecule type" value="Genomic_DNA"/>
</dbReference>
<gene>
    <name evidence="1" type="ORF">S01H4_49165</name>
</gene>
<comment type="caution">
    <text evidence="1">The sequence shown here is derived from an EMBL/GenBank/DDBJ whole genome shotgun (WGS) entry which is preliminary data.</text>
</comment>
<reference evidence="1" key="1">
    <citation type="journal article" date="2014" name="Front. Microbiol.">
        <title>High frequency of phylogenetically diverse reductive dehalogenase-homologous genes in deep subseafloor sedimentary metagenomes.</title>
        <authorList>
            <person name="Kawai M."/>
            <person name="Futagami T."/>
            <person name="Toyoda A."/>
            <person name="Takaki Y."/>
            <person name="Nishi S."/>
            <person name="Hori S."/>
            <person name="Arai W."/>
            <person name="Tsubouchi T."/>
            <person name="Morono Y."/>
            <person name="Uchiyama I."/>
            <person name="Ito T."/>
            <person name="Fujiyama A."/>
            <person name="Inagaki F."/>
            <person name="Takami H."/>
        </authorList>
    </citation>
    <scope>NUCLEOTIDE SEQUENCE</scope>
    <source>
        <strain evidence="1">Expedition CK06-06</strain>
    </source>
</reference>
<evidence type="ECO:0000313" key="1">
    <source>
        <dbReference type="EMBL" id="GAG97255.1"/>
    </source>
</evidence>
<dbReference type="AlphaFoldDB" id="X1BQE2"/>
<name>X1BQE2_9ZZZZ</name>
<feature type="non-terminal residue" evidence="1">
    <location>
        <position position="1"/>
    </location>
</feature>
<accession>X1BQE2</accession>
<proteinExistence type="predicted"/>
<sequence length="133" mass="15532">SWLLQVNLEIPEPTAYQALKRLRTMGLITPETRIPKQRYSKGGPRPMVWALLDASTEDVARAARDHQRAQSPNYRVAEEFVQYLLEDCIRDEITYQQILRKAKHKLTMSTQRIRDVSELSAIILKEKGIKVWR</sequence>
<organism evidence="1">
    <name type="scientific">marine sediment metagenome</name>
    <dbReference type="NCBI Taxonomy" id="412755"/>
    <lineage>
        <taxon>unclassified sequences</taxon>
        <taxon>metagenomes</taxon>
        <taxon>ecological metagenomes</taxon>
    </lineage>
</organism>